<protein>
    <submittedName>
        <fullName evidence="3">Uncharacterized protein</fullName>
    </submittedName>
</protein>
<dbReference type="EMBL" id="MFLI01000004">
    <property type="protein sequence ID" value="OGG62702.1"/>
    <property type="molecule type" value="Genomic_DNA"/>
</dbReference>
<keyword evidence="2" id="KW-0812">Transmembrane</keyword>
<feature type="transmembrane region" description="Helical" evidence="2">
    <location>
        <begin position="34"/>
        <end position="51"/>
    </location>
</feature>
<reference evidence="3 4" key="1">
    <citation type="journal article" date="2016" name="Nat. Commun.">
        <title>Thousands of microbial genomes shed light on interconnected biogeochemical processes in an aquifer system.</title>
        <authorList>
            <person name="Anantharaman K."/>
            <person name="Brown C.T."/>
            <person name="Hug L.A."/>
            <person name="Sharon I."/>
            <person name="Castelle C.J."/>
            <person name="Probst A.J."/>
            <person name="Thomas B.C."/>
            <person name="Singh A."/>
            <person name="Wilkins M.J."/>
            <person name="Karaoz U."/>
            <person name="Brodie E.L."/>
            <person name="Williams K.H."/>
            <person name="Hubbard S.S."/>
            <person name="Banfield J.F."/>
        </authorList>
    </citation>
    <scope>NUCLEOTIDE SEQUENCE [LARGE SCALE GENOMIC DNA]</scope>
</reference>
<keyword evidence="2" id="KW-1133">Transmembrane helix</keyword>
<evidence type="ECO:0000313" key="4">
    <source>
        <dbReference type="Proteomes" id="UP000178532"/>
    </source>
</evidence>
<feature type="region of interest" description="Disordered" evidence="1">
    <location>
        <begin position="1"/>
        <end position="20"/>
    </location>
</feature>
<evidence type="ECO:0000256" key="1">
    <source>
        <dbReference type="SAM" id="MobiDB-lite"/>
    </source>
</evidence>
<accession>A0A1F6DNV4</accession>
<dbReference type="Proteomes" id="UP000178532">
    <property type="component" value="Unassembled WGS sequence"/>
</dbReference>
<comment type="caution">
    <text evidence="3">The sequence shown here is derived from an EMBL/GenBank/DDBJ whole genome shotgun (WGS) entry which is preliminary data.</text>
</comment>
<proteinExistence type="predicted"/>
<sequence>MEEFPNGSVQPQPAPVQPVPVSPAFTPMPKRVKMMWVLGLVILFSAGAYGYRHEIAKVLGIGSFTGPEVQLQTVQGRVTEVSADALQIAVTTATTSVPRTVPISPTTKIEKIFSQKNASSTTEEEIPVEVNIEDVQTGTVVTVTYQSEKDSVLSGVSRVTFTSDESVDAYTEQSLQSLTADPNGYIKGEVVSVDVTGKKLSYKPYTFITLGTEVMSVTFPENIPVYSVDSALRLTIAHARETIALADIQQEQTIFIMIDRKSLSGNGVVPLAFIVLGT</sequence>
<dbReference type="STRING" id="1798495.A3C19_03300"/>
<gene>
    <name evidence="3" type="ORF">A3C19_03300</name>
</gene>
<keyword evidence="2" id="KW-0472">Membrane</keyword>
<dbReference type="AlphaFoldDB" id="A0A1F6DNV4"/>
<evidence type="ECO:0000313" key="3">
    <source>
        <dbReference type="EMBL" id="OGG62702.1"/>
    </source>
</evidence>
<evidence type="ECO:0000256" key="2">
    <source>
        <dbReference type="SAM" id="Phobius"/>
    </source>
</evidence>
<organism evidence="3 4">
    <name type="scientific">Candidatus Kaiserbacteria bacterium RIFCSPHIGHO2_02_FULL_54_22</name>
    <dbReference type="NCBI Taxonomy" id="1798495"/>
    <lineage>
        <taxon>Bacteria</taxon>
        <taxon>Candidatus Kaiseribacteriota</taxon>
    </lineage>
</organism>
<name>A0A1F6DNV4_9BACT</name>